<protein>
    <submittedName>
        <fullName evidence="1">Uncharacterized protein</fullName>
    </submittedName>
</protein>
<accession>A0A0D0BDP4</accession>
<sequence length="126" mass="14368">MSTRTESEHSSMPEVNEMHMLNSLWDAIRVIQRLLPFQVPGPHTDHLRNIESMAEQLTVLFVATRLELLAALDALDGTPSDVQAYLWAWVAFRNMHEVARTLHQTVDTLQELSVIATEISRRFSSV</sequence>
<gene>
    <name evidence="1" type="ORF">GYMLUDRAFT_251037</name>
</gene>
<dbReference type="Proteomes" id="UP000053593">
    <property type="component" value="Unassembled WGS sequence"/>
</dbReference>
<evidence type="ECO:0000313" key="2">
    <source>
        <dbReference type="Proteomes" id="UP000053593"/>
    </source>
</evidence>
<dbReference type="AlphaFoldDB" id="A0A0D0BDP4"/>
<dbReference type="HOGENOM" id="CLU_1981831_0_0_1"/>
<organism evidence="1 2">
    <name type="scientific">Collybiopsis luxurians FD-317 M1</name>
    <dbReference type="NCBI Taxonomy" id="944289"/>
    <lineage>
        <taxon>Eukaryota</taxon>
        <taxon>Fungi</taxon>
        <taxon>Dikarya</taxon>
        <taxon>Basidiomycota</taxon>
        <taxon>Agaricomycotina</taxon>
        <taxon>Agaricomycetes</taxon>
        <taxon>Agaricomycetidae</taxon>
        <taxon>Agaricales</taxon>
        <taxon>Marasmiineae</taxon>
        <taxon>Omphalotaceae</taxon>
        <taxon>Collybiopsis</taxon>
        <taxon>Collybiopsis luxurians</taxon>
    </lineage>
</organism>
<proteinExistence type="predicted"/>
<evidence type="ECO:0000313" key="1">
    <source>
        <dbReference type="EMBL" id="KIK52666.1"/>
    </source>
</evidence>
<reference evidence="1 2" key="1">
    <citation type="submission" date="2014-04" db="EMBL/GenBank/DDBJ databases">
        <title>Evolutionary Origins and Diversification of the Mycorrhizal Mutualists.</title>
        <authorList>
            <consortium name="DOE Joint Genome Institute"/>
            <consortium name="Mycorrhizal Genomics Consortium"/>
            <person name="Kohler A."/>
            <person name="Kuo A."/>
            <person name="Nagy L.G."/>
            <person name="Floudas D."/>
            <person name="Copeland A."/>
            <person name="Barry K.W."/>
            <person name="Cichocki N."/>
            <person name="Veneault-Fourrey C."/>
            <person name="LaButti K."/>
            <person name="Lindquist E.A."/>
            <person name="Lipzen A."/>
            <person name="Lundell T."/>
            <person name="Morin E."/>
            <person name="Murat C."/>
            <person name="Riley R."/>
            <person name="Ohm R."/>
            <person name="Sun H."/>
            <person name="Tunlid A."/>
            <person name="Henrissat B."/>
            <person name="Grigoriev I.V."/>
            <person name="Hibbett D.S."/>
            <person name="Martin F."/>
        </authorList>
    </citation>
    <scope>NUCLEOTIDE SEQUENCE [LARGE SCALE GENOMIC DNA]</scope>
    <source>
        <strain evidence="1 2">FD-317 M1</strain>
    </source>
</reference>
<dbReference type="EMBL" id="KN834839">
    <property type="protein sequence ID" value="KIK52666.1"/>
    <property type="molecule type" value="Genomic_DNA"/>
</dbReference>
<name>A0A0D0BDP4_9AGAR</name>
<keyword evidence="2" id="KW-1185">Reference proteome</keyword>